<feature type="region of interest" description="Disordered" evidence="1">
    <location>
        <begin position="131"/>
        <end position="213"/>
    </location>
</feature>
<proteinExistence type="predicted"/>
<sequence length="213" mass="23346">MTRPQRSPEVSAEIESTRSSIVKASSTRQPVAQFLNKPSIPTRYEGGVNDQGFTEGELVYLKSHPRGRNKIQDVYDSCLYKVVRGPGEQGVVYSVAPVSQLGPVKQVHRMEMRKAFIDPVLRDVDSTVLEEVGSSNSESTTDSDSDSASFLLLQGDCDGPPSREDEDSAVEFSPVLEAQPLGLRRSRRSTAGQHSNPYRLPRATVVPVVGEEL</sequence>
<dbReference type="AlphaFoldDB" id="A0A3N0XU98"/>
<dbReference type="OrthoDB" id="8952144at2759"/>
<comment type="caution">
    <text evidence="2">The sequence shown here is derived from an EMBL/GenBank/DDBJ whole genome shotgun (WGS) entry which is preliminary data.</text>
</comment>
<reference evidence="2 3" key="1">
    <citation type="submission" date="2018-10" db="EMBL/GenBank/DDBJ databases">
        <title>Genome assembly for a Yunnan-Guizhou Plateau 3E fish, Anabarilius grahami (Regan), and its evolutionary and genetic applications.</title>
        <authorList>
            <person name="Jiang W."/>
        </authorList>
    </citation>
    <scope>NUCLEOTIDE SEQUENCE [LARGE SCALE GENOMIC DNA]</scope>
    <source>
        <strain evidence="2">AG-KIZ</strain>
        <tissue evidence="2">Muscle</tissue>
    </source>
</reference>
<feature type="compositionally biased region" description="Low complexity" evidence="1">
    <location>
        <begin position="134"/>
        <end position="149"/>
    </location>
</feature>
<protein>
    <submittedName>
        <fullName evidence="2">Uncharacterized protein</fullName>
    </submittedName>
</protein>
<feature type="region of interest" description="Disordered" evidence="1">
    <location>
        <begin position="1"/>
        <end position="25"/>
    </location>
</feature>
<evidence type="ECO:0000313" key="2">
    <source>
        <dbReference type="EMBL" id="ROJ57637.1"/>
    </source>
</evidence>
<accession>A0A3N0XU98</accession>
<dbReference type="EMBL" id="RJVU01060056">
    <property type="protein sequence ID" value="ROJ57637.1"/>
    <property type="molecule type" value="Genomic_DNA"/>
</dbReference>
<name>A0A3N0XU98_ANAGA</name>
<gene>
    <name evidence="2" type="ORF">DPX16_23836</name>
</gene>
<evidence type="ECO:0000313" key="3">
    <source>
        <dbReference type="Proteomes" id="UP000281406"/>
    </source>
</evidence>
<dbReference type="Proteomes" id="UP000281406">
    <property type="component" value="Unassembled WGS sequence"/>
</dbReference>
<evidence type="ECO:0000256" key="1">
    <source>
        <dbReference type="SAM" id="MobiDB-lite"/>
    </source>
</evidence>
<keyword evidence="3" id="KW-1185">Reference proteome</keyword>
<organism evidence="2 3">
    <name type="scientific">Anabarilius grahami</name>
    <name type="common">Kanglang fish</name>
    <name type="synonym">Barilius grahami</name>
    <dbReference type="NCBI Taxonomy" id="495550"/>
    <lineage>
        <taxon>Eukaryota</taxon>
        <taxon>Metazoa</taxon>
        <taxon>Chordata</taxon>
        <taxon>Craniata</taxon>
        <taxon>Vertebrata</taxon>
        <taxon>Euteleostomi</taxon>
        <taxon>Actinopterygii</taxon>
        <taxon>Neopterygii</taxon>
        <taxon>Teleostei</taxon>
        <taxon>Ostariophysi</taxon>
        <taxon>Cypriniformes</taxon>
        <taxon>Xenocyprididae</taxon>
        <taxon>Xenocypridinae</taxon>
        <taxon>Xenocypridinae incertae sedis</taxon>
        <taxon>Anabarilius</taxon>
    </lineage>
</organism>